<evidence type="ECO:0000256" key="1">
    <source>
        <dbReference type="ARBA" id="ARBA00005254"/>
    </source>
</evidence>
<accession>A0ABT8ZGM1</accession>
<sequence>MMRLTDYQHRYDSLHVERSDSGGLTVRMHTRGGEALWGIALNGLHRELGELFADIARDDENRVVILTATGDTFCAHMDMQAGPPETDMALMWERVHREGVALLDNLLRVPVPMIAAINGPAHIHAELPLLCDIVLAADTAEFADIAHVAGGVVPGDGVQAIWPMLLGPNRGRYFLLTGQKIGAAEALALGIVGEVLAPDALMDRARSHADRLAALPLPMLRRTRTVLTTHLRARMEAELSHGLMLEAFATLIPRA</sequence>
<dbReference type="RefSeq" id="WP_304534230.1">
    <property type="nucleotide sequence ID" value="NZ_JAUQOM010000001.1"/>
</dbReference>
<keyword evidence="3" id="KW-1185">Reference proteome</keyword>
<evidence type="ECO:0000313" key="2">
    <source>
        <dbReference type="EMBL" id="MDO7833690.1"/>
    </source>
</evidence>
<comment type="similarity">
    <text evidence="1">Belongs to the enoyl-CoA hydratase/isomerase family.</text>
</comment>
<dbReference type="InterPro" id="IPR029045">
    <property type="entry name" value="ClpP/crotonase-like_dom_sf"/>
</dbReference>
<dbReference type="SUPFAM" id="SSF52096">
    <property type="entry name" value="ClpP/crotonase"/>
    <property type="match status" value="1"/>
</dbReference>
<gene>
    <name evidence="2" type="ORF">Q4610_01405</name>
</gene>
<proteinExistence type="inferred from homology"/>
<dbReference type="Gene3D" id="3.90.226.10">
    <property type="entry name" value="2-enoyl-CoA Hydratase, Chain A, domain 1"/>
    <property type="match status" value="1"/>
</dbReference>
<comment type="caution">
    <text evidence="2">The sequence shown here is derived from an EMBL/GenBank/DDBJ whole genome shotgun (WGS) entry which is preliminary data.</text>
</comment>
<protein>
    <submittedName>
        <fullName evidence="2">Enoyl-CoA hydratase/isomerase family protein</fullName>
    </submittedName>
</protein>
<dbReference type="Pfam" id="PF00378">
    <property type="entry name" value="ECH_1"/>
    <property type="match status" value="1"/>
</dbReference>
<dbReference type="CDD" id="cd06558">
    <property type="entry name" value="crotonase-like"/>
    <property type="match status" value="1"/>
</dbReference>
<dbReference type="PANTHER" id="PTHR43802:SF1">
    <property type="entry name" value="IP11341P-RELATED"/>
    <property type="match status" value="1"/>
</dbReference>
<name>A0ABT8ZGM1_9SPHN</name>
<evidence type="ECO:0000313" key="3">
    <source>
        <dbReference type="Proteomes" id="UP001176471"/>
    </source>
</evidence>
<dbReference type="EMBL" id="JAUQOM010000001">
    <property type="protein sequence ID" value="MDO7833690.1"/>
    <property type="molecule type" value="Genomic_DNA"/>
</dbReference>
<reference evidence="2" key="1">
    <citation type="submission" date="2023-07" db="EMBL/GenBank/DDBJ databases">
        <title>Bacterial whole genome sequence for Sphingobium sp. HBC34.</title>
        <authorList>
            <person name="Le V."/>
            <person name="Ko S.-R."/>
            <person name="Ahn C.-Y."/>
            <person name="Oh H.-M."/>
        </authorList>
    </citation>
    <scope>NUCLEOTIDE SEQUENCE</scope>
    <source>
        <strain evidence="2">HBC34</strain>
    </source>
</reference>
<dbReference type="Proteomes" id="UP001176471">
    <property type="component" value="Unassembled WGS sequence"/>
</dbReference>
<dbReference type="InterPro" id="IPR001753">
    <property type="entry name" value="Enoyl-CoA_hydra/iso"/>
</dbReference>
<organism evidence="2 3">
    <name type="scientific">Sphingobium cyanobacteriorum</name>
    <dbReference type="NCBI Taxonomy" id="3063954"/>
    <lineage>
        <taxon>Bacteria</taxon>
        <taxon>Pseudomonadati</taxon>
        <taxon>Pseudomonadota</taxon>
        <taxon>Alphaproteobacteria</taxon>
        <taxon>Sphingomonadales</taxon>
        <taxon>Sphingomonadaceae</taxon>
        <taxon>Sphingobium</taxon>
    </lineage>
</organism>
<dbReference type="PANTHER" id="PTHR43802">
    <property type="entry name" value="ENOYL-COA HYDRATASE"/>
    <property type="match status" value="1"/>
</dbReference>